<evidence type="ECO:0000313" key="2">
    <source>
        <dbReference type="Proteomes" id="UP001454036"/>
    </source>
</evidence>
<sequence length="162" mass="18322">MSSFPKAFANERPLACASYSTSLFVGMKFNLKVYSILLPSGDHNRIPAPEPPGLLAKSMYRKPDLFVSGLDHVDKLGCLLLRPMDALDHEVCQRICLDVRSQLVPEFKLARLCSPFNDLSGSVWVLQDLPSRLVCDYFHRMHLKVRLELGYLVSAPRMTRLT</sequence>
<evidence type="ECO:0000313" key="1">
    <source>
        <dbReference type="EMBL" id="GAA0150369.1"/>
    </source>
</evidence>
<accession>A0AAV3PFE4</accession>
<dbReference type="Proteomes" id="UP001454036">
    <property type="component" value="Unassembled WGS sequence"/>
</dbReference>
<protein>
    <submittedName>
        <fullName evidence="1">Uncharacterized protein</fullName>
    </submittedName>
</protein>
<reference evidence="1 2" key="1">
    <citation type="submission" date="2024-01" db="EMBL/GenBank/DDBJ databases">
        <title>The complete chloroplast genome sequence of Lithospermum erythrorhizon: insights into the phylogenetic relationship among Boraginaceae species and the maternal lineages of purple gromwells.</title>
        <authorList>
            <person name="Okada T."/>
            <person name="Watanabe K."/>
        </authorList>
    </citation>
    <scope>NUCLEOTIDE SEQUENCE [LARGE SCALE GENOMIC DNA]</scope>
</reference>
<organism evidence="1 2">
    <name type="scientific">Lithospermum erythrorhizon</name>
    <name type="common">Purple gromwell</name>
    <name type="synonym">Lithospermum officinale var. erythrorhizon</name>
    <dbReference type="NCBI Taxonomy" id="34254"/>
    <lineage>
        <taxon>Eukaryota</taxon>
        <taxon>Viridiplantae</taxon>
        <taxon>Streptophyta</taxon>
        <taxon>Embryophyta</taxon>
        <taxon>Tracheophyta</taxon>
        <taxon>Spermatophyta</taxon>
        <taxon>Magnoliopsida</taxon>
        <taxon>eudicotyledons</taxon>
        <taxon>Gunneridae</taxon>
        <taxon>Pentapetalae</taxon>
        <taxon>asterids</taxon>
        <taxon>lamiids</taxon>
        <taxon>Boraginales</taxon>
        <taxon>Boraginaceae</taxon>
        <taxon>Boraginoideae</taxon>
        <taxon>Lithospermeae</taxon>
        <taxon>Lithospermum</taxon>
    </lineage>
</organism>
<keyword evidence="2" id="KW-1185">Reference proteome</keyword>
<dbReference type="EMBL" id="BAABME010017517">
    <property type="protein sequence ID" value="GAA0150369.1"/>
    <property type="molecule type" value="Genomic_DNA"/>
</dbReference>
<dbReference type="AlphaFoldDB" id="A0AAV3PFE4"/>
<gene>
    <name evidence="1" type="ORF">LIER_37108</name>
</gene>
<proteinExistence type="predicted"/>
<name>A0AAV3PFE4_LITER</name>
<comment type="caution">
    <text evidence="1">The sequence shown here is derived from an EMBL/GenBank/DDBJ whole genome shotgun (WGS) entry which is preliminary data.</text>
</comment>